<dbReference type="EMBL" id="FRFE01000065">
    <property type="protein sequence ID" value="SHO53608.1"/>
    <property type="molecule type" value="Genomic_DNA"/>
</dbReference>
<sequence length="461" mass="53528">MSTILPIYYIDQEEGYSDYYSPQSKFIKDQFSEMVRLIFNLPVKNSFDAGQAKRDSKEKLDFLDRQVEEYSRQVNLAKEAVIAIELSEDEIEKQISNLKSELEVILDSGANYNDALNALDVLVINIRKRISGLDDEIDSIEKSIFSFDQIIGEINTEIDTLNLNEAARRVFLSFNEICGSNDCKLFSSSSKSYAKNLLYLKDQIKDLIRNQESDKIKIEQLKQRRDEEIEYLHSVIEERGESRENNEIEMLVHAVSQIKDDIFELQDKKRKIVEYRLCQNKYYEKYNERDKVLKEHESFTADRRSNPDLIKVRTGIRQKFLDWLDIINTQNIVRDITFTNDFGPILGAETIKQLRGSTKVRAVLSFHAALIDLAVTNSKCSLNLFIMDAPKQHELPNKELDDFIKALKNISQDKHTQVIFSATEYKYEGDDNDQVWVPLYPGEKQNMFMKSNDKNGDGARL</sequence>
<gene>
    <name evidence="2" type="ORF">SAMN02745220_05223</name>
</gene>
<keyword evidence="3" id="KW-1185">Reference proteome</keyword>
<evidence type="ECO:0000256" key="1">
    <source>
        <dbReference type="SAM" id="Coils"/>
    </source>
</evidence>
<dbReference type="AlphaFoldDB" id="A0A1M7YLX4"/>
<dbReference type="RefSeq" id="WP_073617177.1">
    <property type="nucleotide sequence ID" value="NZ_FRFE01000065.1"/>
</dbReference>
<keyword evidence="1" id="KW-0175">Coiled coil</keyword>
<evidence type="ECO:0000313" key="2">
    <source>
        <dbReference type="EMBL" id="SHO53608.1"/>
    </source>
</evidence>
<accession>A0A1M7YLX4</accession>
<dbReference type="Proteomes" id="UP000184603">
    <property type="component" value="Unassembled WGS sequence"/>
</dbReference>
<evidence type="ECO:0000313" key="3">
    <source>
        <dbReference type="Proteomes" id="UP000184603"/>
    </source>
</evidence>
<organism evidence="2 3">
    <name type="scientific">Desulfopila aestuarii DSM 18488</name>
    <dbReference type="NCBI Taxonomy" id="1121416"/>
    <lineage>
        <taxon>Bacteria</taxon>
        <taxon>Pseudomonadati</taxon>
        <taxon>Thermodesulfobacteriota</taxon>
        <taxon>Desulfobulbia</taxon>
        <taxon>Desulfobulbales</taxon>
        <taxon>Desulfocapsaceae</taxon>
        <taxon>Desulfopila</taxon>
    </lineage>
</organism>
<feature type="coiled-coil region" evidence="1">
    <location>
        <begin position="53"/>
        <end position="108"/>
    </location>
</feature>
<dbReference type="OrthoDB" id="6637274at2"/>
<protein>
    <submittedName>
        <fullName evidence="2">Uncharacterized protein</fullName>
    </submittedName>
</protein>
<reference evidence="2 3" key="1">
    <citation type="submission" date="2016-12" db="EMBL/GenBank/DDBJ databases">
        <authorList>
            <person name="Song W.-J."/>
            <person name="Kurnit D.M."/>
        </authorList>
    </citation>
    <scope>NUCLEOTIDE SEQUENCE [LARGE SCALE GENOMIC DNA]</scope>
    <source>
        <strain evidence="2 3">DSM 18488</strain>
    </source>
</reference>
<proteinExistence type="predicted"/>
<name>A0A1M7YLX4_9BACT</name>